<feature type="transmembrane region" description="Helical" evidence="1">
    <location>
        <begin position="18"/>
        <end position="37"/>
    </location>
</feature>
<protein>
    <submittedName>
        <fullName evidence="2">Uncharacterized protein</fullName>
    </submittedName>
</protein>
<proteinExistence type="predicted"/>
<keyword evidence="1" id="KW-0472">Membrane</keyword>
<keyword evidence="1" id="KW-1133">Transmembrane helix</keyword>
<dbReference type="EMBL" id="BGZK01000951">
    <property type="protein sequence ID" value="GBP66214.1"/>
    <property type="molecule type" value="Genomic_DNA"/>
</dbReference>
<keyword evidence="1" id="KW-0812">Transmembrane</keyword>
<accession>A0A4C1XUG6</accession>
<dbReference type="AlphaFoldDB" id="A0A4C1XUG6"/>
<evidence type="ECO:0000313" key="2">
    <source>
        <dbReference type="EMBL" id="GBP66214.1"/>
    </source>
</evidence>
<dbReference type="Proteomes" id="UP000299102">
    <property type="component" value="Unassembled WGS sequence"/>
</dbReference>
<evidence type="ECO:0000256" key="1">
    <source>
        <dbReference type="SAM" id="Phobius"/>
    </source>
</evidence>
<organism evidence="2 3">
    <name type="scientific">Eumeta variegata</name>
    <name type="common">Bagworm moth</name>
    <name type="synonym">Eumeta japonica</name>
    <dbReference type="NCBI Taxonomy" id="151549"/>
    <lineage>
        <taxon>Eukaryota</taxon>
        <taxon>Metazoa</taxon>
        <taxon>Ecdysozoa</taxon>
        <taxon>Arthropoda</taxon>
        <taxon>Hexapoda</taxon>
        <taxon>Insecta</taxon>
        <taxon>Pterygota</taxon>
        <taxon>Neoptera</taxon>
        <taxon>Endopterygota</taxon>
        <taxon>Lepidoptera</taxon>
        <taxon>Glossata</taxon>
        <taxon>Ditrysia</taxon>
        <taxon>Tineoidea</taxon>
        <taxon>Psychidae</taxon>
        <taxon>Oiketicinae</taxon>
        <taxon>Eumeta</taxon>
    </lineage>
</organism>
<reference evidence="2 3" key="1">
    <citation type="journal article" date="2019" name="Commun. Biol.">
        <title>The bagworm genome reveals a unique fibroin gene that provides high tensile strength.</title>
        <authorList>
            <person name="Kono N."/>
            <person name="Nakamura H."/>
            <person name="Ohtoshi R."/>
            <person name="Tomita M."/>
            <person name="Numata K."/>
            <person name="Arakawa K."/>
        </authorList>
    </citation>
    <scope>NUCLEOTIDE SEQUENCE [LARGE SCALE GENOMIC DNA]</scope>
</reference>
<keyword evidence="3" id="KW-1185">Reference proteome</keyword>
<evidence type="ECO:0000313" key="3">
    <source>
        <dbReference type="Proteomes" id="UP000299102"/>
    </source>
</evidence>
<sequence length="157" mass="17446">MFSSSTVTGERLALGGEWITGVLLGSLRLSEVLLGSLRCCKQRTRMRFYYVGWVRDRRKWPSSFVSEAFWHCQVVFIDDRPSLEHVWSICPCCVVGLVLIAEFLPYCEVRWVDHLRGSIHVYRAAGAGAGISAFAEFVETGANAGDVNVSMCLGPVP</sequence>
<gene>
    <name evidence="2" type="ORF">EVAR_97166_1</name>
</gene>
<name>A0A4C1XUG6_EUMVA</name>
<comment type="caution">
    <text evidence="2">The sequence shown here is derived from an EMBL/GenBank/DDBJ whole genome shotgun (WGS) entry which is preliminary data.</text>
</comment>